<keyword evidence="6" id="KW-0227">DNA damage</keyword>
<dbReference type="InterPro" id="IPR029060">
    <property type="entry name" value="PIN-like_dom_sf"/>
</dbReference>
<evidence type="ECO:0000256" key="1">
    <source>
        <dbReference type="ARBA" id="ARBA00001946"/>
    </source>
</evidence>
<sequence length="688" mass="78813">MDDGEDEDAINQVISRMYPTQDPVPVEQDITLTLDIDDFYRLWVSRMPDAFVYLHSLNDQHLSIIRSTIEEDDIDTLRRQLKSICKQRGKTNEIDELALESLQFHEAFLESVIAWNERNFEIQYDEFEEHEASMQSPVHINDISDEEDVQFETLPIQLDESLSSEKKADEGTMDLDDKVVVSDEEDVQFETLPIQLDESLSSEKKADEDTMDLDDKVVVSDEEAVGSSEDTLVLEEQGTQENLLEEGKKGQVPLNGYLKVSDEIEEADNETATVSDDDFAVIVDEDDDDIDIHFSEAPKKIYKSSPQDKESVAREHLHIDIQQSLLLPDQPDLEKKLEDEITEADQNKEEIQNEQIQIGYNSEDELEGNIDQEDDEFARFVSDIASKDIADIRNNLQQDLEELNQAQKKNMGNTDDITGQMIKEIQELLKLFGIPYMVAPMEAEAQCAELESLALVDGTITDDSDVFLFGAGRVYKNMFNQQRFVECYHSKDIDREMLLNRRKLIQLAFLLGSDYTDGIPGVGPVTAMEILFEFSTTPEEPLEAPLQKFRDWYNGHVDDTPFQKKFRKQHSDLEIPGDFPDPRVKDAYYNPTVDKSTQKFEWGQPQLDSLRVFLTEAFGWSEEKADEVLLPVLREMNSRKASGEQQVISTYFNASGHSASSTNTHKHSSKRVQNIVEKWRKQKKPKNA</sequence>
<dbReference type="InterPro" id="IPR008918">
    <property type="entry name" value="HhH2"/>
</dbReference>
<name>A0A8H7UTT9_9FUNG</name>
<comment type="caution">
    <text evidence="15">The sequence shown here is derived from an EMBL/GenBank/DDBJ whole genome shotgun (WGS) entry which is preliminary data.</text>
</comment>
<dbReference type="GO" id="GO:0003697">
    <property type="term" value="F:single-stranded DNA binding"/>
    <property type="evidence" value="ECO:0007669"/>
    <property type="project" value="TreeGrafter"/>
</dbReference>
<evidence type="ECO:0000256" key="5">
    <source>
        <dbReference type="ARBA" id="ARBA00022759"/>
    </source>
</evidence>
<evidence type="ECO:0000256" key="11">
    <source>
        <dbReference type="ARBA" id="ARBA00038112"/>
    </source>
</evidence>
<dbReference type="Gene3D" id="3.40.50.1010">
    <property type="entry name" value="5'-nuclease"/>
    <property type="match status" value="1"/>
</dbReference>
<dbReference type="Gene3D" id="1.10.150.20">
    <property type="entry name" value="5' to 3' exonuclease, C-terminal subdomain"/>
    <property type="match status" value="1"/>
</dbReference>
<evidence type="ECO:0000313" key="15">
    <source>
        <dbReference type="EMBL" id="KAG2195365.1"/>
    </source>
</evidence>
<feature type="coiled-coil region" evidence="12">
    <location>
        <begin position="386"/>
        <end position="413"/>
    </location>
</feature>
<dbReference type="PANTHER" id="PTHR16171">
    <property type="entry name" value="DNA REPAIR PROTEIN COMPLEMENTING XP-G CELLS-RELATED"/>
    <property type="match status" value="1"/>
</dbReference>
<dbReference type="Proteomes" id="UP000603453">
    <property type="component" value="Unassembled WGS sequence"/>
</dbReference>
<dbReference type="InterPro" id="IPR019974">
    <property type="entry name" value="XPG_CS"/>
</dbReference>
<feature type="domain" description="XPG-I" evidence="14">
    <location>
        <begin position="430"/>
        <end position="499"/>
    </location>
</feature>
<comment type="cofactor">
    <cofactor evidence="1">
        <name>Mg(2+)</name>
        <dbReference type="ChEBI" id="CHEBI:18420"/>
    </cofactor>
</comment>
<accession>A0A8H7UTT9</accession>
<evidence type="ECO:0000256" key="12">
    <source>
        <dbReference type="SAM" id="Coils"/>
    </source>
</evidence>
<evidence type="ECO:0000313" key="16">
    <source>
        <dbReference type="Proteomes" id="UP000603453"/>
    </source>
</evidence>
<dbReference type="CDD" id="cd09904">
    <property type="entry name" value="H3TH_XPG"/>
    <property type="match status" value="1"/>
</dbReference>
<evidence type="ECO:0000256" key="2">
    <source>
        <dbReference type="ARBA" id="ARBA00004123"/>
    </source>
</evidence>
<evidence type="ECO:0000259" key="14">
    <source>
        <dbReference type="SMART" id="SM00484"/>
    </source>
</evidence>
<evidence type="ECO:0000256" key="3">
    <source>
        <dbReference type="ARBA" id="ARBA00022722"/>
    </source>
</evidence>
<proteinExistence type="inferred from homology"/>
<dbReference type="FunFam" id="1.10.150.20:FF:000030">
    <property type="entry name" value="Flap endonuclease GEN-like 1"/>
    <property type="match status" value="1"/>
</dbReference>
<dbReference type="GO" id="GO:0046872">
    <property type="term" value="F:metal ion binding"/>
    <property type="evidence" value="ECO:0007669"/>
    <property type="project" value="UniProtKB-KW"/>
</dbReference>
<dbReference type="EMBL" id="JAEPRD010000172">
    <property type="protein sequence ID" value="KAG2195365.1"/>
    <property type="molecule type" value="Genomic_DNA"/>
</dbReference>
<evidence type="ECO:0000256" key="4">
    <source>
        <dbReference type="ARBA" id="ARBA00022723"/>
    </source>
</evidence>
<organism evidence="15 16">
    <name type="scientific">Mucor saturninus</name>
    <dbReference type="NCBI Taxonomy" id="64648"/>
    <lineage>
        <taxon>Eukaryota</taxon>
        <taxon>Fungi</taxon>
        <taxon>Fungi incertae sedis</taxon>
        <taxon>Mucoromycota</taxon>
        <taxon>Mucoromycotina</taxon>
        <taxon>Mucoromycetes</taxon>
        <taxon>Mucorales</taxon>
        <taxon>Mucorineae</taxon>
        <taxon>Mucoraceae</taxon>
        <taxon>Mucor</taxon>
    </lineage>
</organism>
<dbReference type="AlphaFoldDB" id="A0A8H7UTT9"/>
<dbReference type="SUPFAM" id="SSF47807">
    <property type="entry name" value="5' to 3' exonuclease, C-terminal subdomain"/>
    <property type="match status" value="1"/>
</dbReference>
<dbReference type="SMART" id="SM00279">
    <property type="entry name" value="HhH2"/>
    <property type="match status" value="1"/>
</dbReference>
<keyword evidence="12" id="KW-0175">Coiled coil</keyword>
<feature type="region of interest" description="Disordered" evidence="13">
    <location>
        <begin position="655"/>
        <end position="688"/>
    </location>
</feature>
<keyword evidence="5" id="KW-0255">Endonuclease</keyword>
<dbReference type="PRINTS" id="PR00853">
    <property type="entry name" value="XPGRADSUPER"/>
</dbReference>
<evidence type="ECO:0000256" key="7">
    <source>
        <dbReference type="ARBA" id="ARBA00022801"/>
    </source>
</evidence>
<keyword evidence="16" id="KW-1185">Reference proteome</keyword>
<dbReference type="GO" id="GO:0006281">
    <property type="term" value="P:DNA repair"/>
    <property type="evidence" value="ECO:0007669"/>
    <property type="project" value="UniProtKB-KW"/>
</dbReference>
<comment type="similarity">
    <text evidence="11">Belongs to the XPG/RAD2 endonuclease family. GEN subfamily.</text>
</comment>
<reference evidence="15" key="1">
    <citation type="submission" date="2020-12" db="EMBL/GenBank/DDBJ databases">
        <title>Metabolic potential, ecology and presence of endohyphal bacteria is reflected in genomic diversity of Mucoromycotina.</title>
        <authorList>
            <person name="Muszewska A."/>
            <person name="Okrasinska A."/>
            <person name="Steczkiewicz K."/>
            <person name="Drgas O."/>
            <person name="Orlowska M."/>
            <person name="Perlinska-Lenart U."/>
            <person name="Aleksandrzak-Piekarczyk T."/>
            <person name="Szatraj K."/>
            <person name="Zielenkiewicz U."/>
            <person name="Pilsyk S."/>
            <person name="Malc E."/>
            <person name="Mieczkowski P."/>
            <person name="Kruszewska J.S."/>
            <person name="Biernat P."/>
            <person name="Pawlowska J."/>
        </authorList>
    </citation>
    <scope>NUCLEOTIDE SEQUENCE</scope>
    <source>
        <strain evidence="15">WA0000017839</strain>
    </source>
</reference>
<dbReference type="PROSITE" id="PS00842">
    <property type="entry name" value="XPG_2"/>
    <property type="match status" value="1"/>
</dbReference>
<dbReference type="InterPro" id="IPR036279">
    <property type="entry name" value="5-3_exonuclease_C_sf"/>
</dbReference>
<dbReference type="CDD" id="cd09868">
    <property type="entry name" value="PIN_XPG_RAD2"/>
    <property type="match status" value="1"/>
</dbReference>
<dbReference type="GO" id="GO:0048256">
    <property type="term" value="F:flap endonuclease activity"/>
    <property type="evidence" value="ECO:0007669"/>
    <property type="project" value="UniProtKB-ARBA"/>
</dbReference>
<evidence type="ECO:0000256" key="9">
    <source>
        <dbReference type="ARBA" id="ARBA00023204"/>
    </source>
</evidence>
<evidence type="ECO:0000256" key="13">
    <source>
        <dbReference type="SAM" id="MobiDB-lite"/>
    </source>
</evidence>
<dbReference type="SMART" id="SM00484">
    <property type="entry name" value="XPGI"/>
    <property type="match status" value="1"/>
</dbReference>
<gene>
    <name evidence="15" type="ORF">INT47_004473</name>
</gene>
<keyword evidence="7" id="KW-0378">Hydrolase</keyword>
<keyword evidence="9" id="KW-0234">DNA repair</keyword>
<dbReference type="PANTHER" id="PTHR16171:SF7">
    <property type="entry name" value="DNA REPAIR PROTEIN RAD2"/>
    <property type="match status" value="1"/>
</dbReference>
<keyword evidence="4" id="KW-0479">Metal-binding</keyword>
<keyword evidence="3" id="KW-0540">Nuclease</keyword>
<dbReference type="OrthoDB" id="31113at2759"/>
<evidence type="ECO:0000256" key="8">
    <source>
        <dbReference type="ARBA" id="ARBA00022842"/>
    </source>
</evidence>
<dbReference type="SUPFAM" id="SSF88723">
    <property type="entry name" value="PIN domain-like"/>
    <property type="match status" value="1"/>
</dbReference>
<dbReference type="InterPro" id="IPR006086">
    <property type="entry name" value="XPG-I_dom"/>
</dbReference>
<dbReference type="Pfam" id="PF00867">
    <property type="entry name" value="XPG_I"/>
    <property type="match status" value="1"/>
</dbReference>
<comment type="subcellular location">
    <subcellularLocation>
        <location evidence="2">Nucleus</location>
    </subcellularLocation>
</comment>
<evidence type="ECO:0000256" key="10">
    <source>
        <dbReference type="ARBA" id="ARBA00023242"/>
    </source>
</evidence>
<keyword evidence="8" id="KW-0460">Magnesium</keyword>
<keyword evidence="10" id="KW-0539">Nucleus</keyword>
<dbReference type="InterPro" id="IPR006084">
    <property type="entry name" value="XPG/Rad2"/>
</dbReference>
<dbReference type="GO" id="GO:0005634">
    <property type="term" value="C:nucleus"/>
    <property type="evidence" value="ECO:0007669"/>
    <property type="project" value="UniProtKB-SubCell"/>
</dbReference>
<protein>
    <recommendedName>
        <fullName evidence="14">XPG-I domain-containing protein</fullName>
    </recommendedName>
</protein>
<evidence type="ECO:0000256" key="6">
    <source>
        <dbReference type="ARBA" id="ARBA00022763"/>
    </source>
</evidence>